<organism evidence="1 2">
    <name type="scientific">Pantoea anthophila</name>
    <dbReference type="NCBI Taxonomy" id="470931"/>
    <lineage>
        <taxon>Bacteria</taxon>
        <taxon>Pseudomonadati</taxon>
        <taxon>Pseudomonadota</taxon>
        <taxon>Gammaproteobacteria</taxon>
        <taxon>Enterobacterales</taxon>
        <taxon>Erwiniaceae</taxon>
        <taxon>Pantoea</taxon>
    </lineage>
</organism>
<accession>A0ABY2ZIC5</accession>
<proteinExistence type="predicted"/>
<protein>
    <submittedName>
        <fullName evidence="1">DUF2971 domain-containing protein</fullName>
    </submittedName>
</protein>
<evidence type="ECO:0000313" key="1">
    <source>
        <dbReference type="EMBL" id="TPV33642.1"/>
    </source>
</evidence>
<gene>
    <name evidence="1" type="ORF">FJW00_01220</name>
</gene>
<comment type="caution">
    <text evidence="1">The sequence shown here is derived from an EMBL/GenBank/DDBJ whole genome shotgun (WGS) entry which is preliminary data.</text>
</comment>
<evidence type="ECO:0000313" key="2">
    <source>
        <dbReference type="Proteomes" id="UP000316142"/>
    </source>
</evidence>
<keyword evidence="2" id="KW-1185">Reference proteome</keyword>
<dbReference type="EMBL" id="VHIZ01000010">
    <property type="protein sequence ID" value="TPV33642.1"/>
    <property type="molecule type" value="Genomic_DNA"/>
</dbReference>
<sequence>MRMNKIYHYTDLNGLKGIVENHCLWATNVHFLNDEEEMNHGITAFENALKHLNEDLSEKSISILRNTLYGHQLFRGKHNYNISFCQNSDLLSQWRGYAASQGVCLEFDSEELENSLDFRGSNILSQRVFYSSPDSTLEAKTEILNFLQQEKIIEESIGKPLFEYAGANEIINRLIPFFKHESFREESEYRIIIQPDVNSAPVKFRVNQHGLIPYLEVKASTDNATNGRLPLKSVKIGPCKNRAFMKQGIEFLLHYNGYIKTKISYTSAPFRA</sequence>
<dbReference type="Proteomes" id="UP000316142">
    <property type="component" value="Unassembled WGS sequence"/>
</dbReference>
<name>A0ABY2ZIC5_9GAMM</name>
<dbReference type="InterPro" id="IPR021352">
    <property type="entry name" value="DUF2971"/>
</dbReference>
<dbReference type="Pfam" id="PF11185">
    <property type="entry name" value="DUF2971"/>
    <property type="match status" value="1"/>
</dbReference>
<reference evidence="1 2" key="1">
    <citation type="submission" date="2019-06" db="EMBL/GenBank/DDBJ databases">
        <title>Taxogenomics and systematics of the genus Pantoea.</title>
        <authorList>
            <person name="Tambong J.T."/>
        </authorList>
    </citation>
    <scope>NUCLEOTIDE SEQUENCE [LARGE SCALE GENOMIC DNA]</scope>
    <source>
        <strain evidence="1 2">LMG 2558</strain>
    </source>
</reference>